<dbReference type="SMART" id="SM00389">
    <property type="entry name" value="HOX"/>
    <property type="match status" value="1"/>
</dbReference>
<comment type="subcellular location">
    <subcellularLocation>
        <location evidence="1 2 3">Nucleus</location>
    </subcellularLocation>
</comment>
<sequence>MDIDSATATLENFYRNNKHPNLQEKAMLAKSLNQLEFIIDKWFENRRAEEIKDLSSYDKDVDTYENFIKTLFEHQQIDSTRPSELVGMDSDEIEAHQQRMVELARGIRWLFEFTDM</sequence>
<dbReference type="EMBL" id="LR899010">
    <property type="protein sequence ID" value="CAD7081061.1"/>
    <property type="molecule type" value="Genomic_DNA"/>
</dbReference>
<evidence type="ECO:0000256" key="2">
    <source>
        <dbReference type="PROSITE-ProRule" id="PRU00108"/>
    </source>
</evidence>
<accession>A0A7R8YQ73</accession>
<gene>
    <name evidence="5" type="ORF">HERILL_LOCUS4186</name>
</gene>
<dbReference type="Proteomes" id="UP000594454">
    <property type="component" value="Chromosome 2"/>
</dbReference>
<dbReference type="GO" id="GO:0005634">
    <property type="term" value="C:nucleus"/>
    <property type="evidence" value="ECO:0007669"/>
    <property type="project" value="UniProtKB-SubCell"/>
</dbReference>
<evidence type="ECO:0000259" key="4">
    <source>
        <dbReference type="PROSITE" id="PS50071"/>
    </source>
</evidence>
<dbReference type="Pfam" id="PF00046">
    <property type="entry name" value="Homeodomain"/>
    <property type="match status" value="1"/>
</dbReference>
<dbReference type="Gene3D" id="1.10.10.60">
    <property type="entry name" value="Homeodomain-like"/>
    <property type="match status" value="1"/>
</dbReference>
<evidence type="ECO:0000256" key="3">
    <source>
        <dbReference type="RuleBase" id="RU000682"/>
    </source>
</evidence>
<organism evidence="5 6">
    <name type="scientific">Hermetia illucens</name>
    <name type="common">Black soldier fly</name>
    <dbReference type="NCBI Taxonomy" id="343691"/>
    <lineage>
        <taxon>Eukaryota</taxon>
        <taxon>Metazoa</taxon>
        <taxon>Ecdysozoa</taxon>
        <taxon>Arthropoda</taxon>
        <taxon>Hexapoda</taxon>
        <taxon>Insecta</taxon>
        <taxon>Pterygota</taxon>
        <taxon>Neoptera</taxon>
        <taxon>Endopterygota</taxon>
        <taxon>Diptera</taxon>
        <taxon>Brachycera</taxon>
        <taxon>Stratiomyomorpha</taxon>
        <taxon>Stratiomyidae</taxon>
        <taxon>Hermetiinae</taxon>
        <taxon>Hermetia</taxon>
    </lineage>
</organism>
<dbReference type="InterPro" id="IPR001356">
    <property type="entry name" value="HD"/>
</dbReference>
<dbReference type="AlphaFoldDB" id="A0A7R8YQ73"/>
<feature type="DNA-binding region" description="Homeobox" evidence="2">
    <location>
        <begin position="12"/>
        <end position="54"/>
    </location>
</feature>
<dbReference type="PROSITE" id="PS50071">
    <property type="entry name" value="HOMEOBOX_2"/>
    <property type="match status" value="1"/>
</dbReference>
<reference evidence="5 6" key="1">
    <citation type="submission" date="2020-11" db="EMBL/GenBank/DDBJ databases">
        <authorList>
            <person name="Wallbank WR R."/>
            <person name="Pardo Diaz C."/>
            <person name="Kozak K."/>
            <person name="Martin S."/>
            <person name="Jiggins C."/>
            <person name="Moest M."/>
            <person name="Warren A I."/>
            <person name="Generalovic N T."/>
            <person name="Byers J.R.P. K."/>
            <person name="Montejo-Kovacevich G."/>
            <person name="Yen C E."/>
        </authorList>
    </citation>
    <scope>NUCLEOTIDE SEQUENCE [LARGE SCALE GENOMIC DNA]</scope>
</reference>
<dbReference type="InParanoid" id="A0A7R8YQ73"/>
<proteinExistence type="predicted"/>
<dbReference type="SUPFAM" id="SSF46689">
    <property type="entry name" value="Homeodomain-like"/>
    <property type="match status" value="1"/>
</dbReference>
<keyword evidence="2 3" id="KW-0238">DNA-binding</keyword>
<evidence type="ECO:0000313" key="5">
    <source>
        <dbReference type="EMBL" id="CAD7081061.1"/>
    </source>
</evidence>
<evidence type="ECO:0000256" key="1">
    <source>
        <dbReference type="ARBA" id="ARBA00004123"/>
    </source>
</evidence>
<protein>
    <recommendedName>
        <fullName evidence="4">Homeobox domain-containing protein</fullName>
    </recommendedName>
</protein>
<evidence type="ECO:0000313" key="6">
    <source>
        <dbReference type="Proteomes" id="UP000594454"/>
    </source>
</evidence>
<keyword evidence="6" id="KW-1185">Reference proteome</keyword>
<keyword evidence="2 3" id="KW-0539">Nucleus</keyword>
<dbReference type="GO" id="GO:0003677">
    <property type="term" value="F:DNA binding"/>
    <property type="evidence" value="ECO:0007669"/>
    <property type="project" value="UniProtKB-UniRule"/>
</dbReference>
<dbReference type="CDD" id="cd00086">
    <property type="entry name" value="homeodomain"/>
    <property type="match status" value="1"/>
</dbReference>
<keyword evidence="2 3" id="KW-0371">Homeobox</keyword>
<feature type="domain" description="Homeobox" evidence="4">
    <location>
        <begin position="10"/>
        <end position="53"/>
    </location>
</feature>
<dbReference type="InterPro" id="IPR009057">
    <property type="entry name" value="Homeodomain-like_sf"/>
</dbReference>
<name>A0A7R8YQ73_HERIL</name>